<dbReference type="Pfam" id="PF04055">
    <property type="entry name" value="Radical_SAM"/>
    <property type="match status" value="1"/>
</dbReference>
<evidence type="ECO:0000256" key="4">
    <source>
        <dbReference type="ARBA" id="ARBA00022723"/>
    </source>
</evidence>
<dbReference type="InterPro" id="IPR000385">
    <property type="entry name" value="MoaA_NifB_PqqE_Fe-S-bd_CS"/>
</dbReference>
<accession>A0A2X3K5G7</accession>
<keyword evidence="6" id="KW-0411">Iron-sulfur</keyword>
<dbReference type="Proteomes" id="UP000249818">
    <property type="component" value="Chromosome BARAN1"/>
</dbReference>
<dbReference type="SFLD" id="SFLDG01067">
    <property type="entry name" value="SPASM/twitch_domain_containing"/>
    <property type="match status" value="1"/>
</dbReference>
<dbReference type="Pfam" id="PF13186">
    <property type="entry name" value="SPASM"/>
    <property type="match status" value="1"/>
</dbReference>
<keyword evidence="9" id="KW-1185">Reference proteome</keyword>
<dbReference type="NCBIfam" id="TIGR04085">
    <property type="entry name" value="rSAM_more_4Fe4S"/>
    <property type="match status" value="1"/>
</dbReference>
<proteinExistence type="predicted"/>
<dbReference type="AlphaFoldDB" id="A0A2X3K5G7"/>
<evidence type="ECO:0000256" key="6">
    <source>
        <dbReference type="ARBA" id="ARBA00023014"/>
    </source>
</evidence>
<dbReference type="SFLD" id="SFLDG01386">
    <property type="entry name" value="main_SPASM_domain-containing"/>
    <property type="match status" value="1"/>
</dbReference>
<dbReference type="InterPro" id="IPR058240">
    <property type="entry name" value="rSAM_sf"/>
</dbReference>
<gene>
    <name evidence="8" type="ORF">BARAN1_0228</name>
</gene>
<dbReference type="GO" id="GO:0016491">
    <property type="term" value="F:oxidoreductase activity"/>
    <property type="evidence" value="ECO:0007669"/>
    <property type="project" value="InterPro"/>
</dbReference>
<sequence length="491" mass="54200">MGLARSRSSHRTSRGHRKEAVARLLQGGNQVAERWRIWPAPGEGRFIVFDTESLRFLEVESRVAEILEGVMEGAPYAKLAAEARCSENDISALLLRLQGDSAPTNEEPAGRVPAPLGKLSLNVSHICNMRCSYCYARGGDYGHGPSLMSAQTAVAALEVVRERFGGCRTIQFFGGEPLLNWPAILAVCEYIDANWRDLPVQPRLGVVTNLAYLPDQFDKIVNHFQLHVTVSLDGPAQVNDQHRLLLDGGGSYRVVAENIRRLQSATSQPRAVEATFTMAHRAQGWTGDTLRAFFQDTFDISVVLVAPAWDPNQPGLAHELAPFVRDRVTCLAPGITCRETVDPSGLFDMLPLASKKNSPYWCGAGLATLTVTPAGDIYPCQLFLERPEFRIGNVRHGTWDSGVVERLRGNTKTADHVCRACEVRWACRGCIAVALASRGTLNPRDENFCKLIRQGAEETLKGYRIILLSDGATRQRVRTIVERAFTSRTYA</sequence>
<dbReference type="PROSITE" id="PS01305">
    <property type="entry name" value="MOAA_NIFB_PQQE"/>
    <property type="match status" value="1"/>
</dbReference>
<keyword evidence="3" id="KW-0949">S-adenosyl-L-methionine</keyword>
<evidence type="ECO:0000256" key="1">
    <source>
        <dbReference type="ARBA" id="ARBA00001966"/>
    </source>
</evidence>
<keyword evidence="5" id="KW-0408">Iron</keyword>
<feature type="domain" description="Radical SAM core" evidence="7">
    <location>
        <begin position="113"/>
        <end position="338"/>
    </location>
</feature>
<evidence type="ECO:0000259" key="7">
    <source>
        <dbReference type="PROSITE" id="PS51918"/>
    </source>
</evidence>
<dbReference type="PROSITE" id="PS51918">
    <property type="entry name" value="RADICAL_SAM"/>
    <property type="match status" value="1"/>
</dbReference>
<evidence type="ECO:0000256" key="3">
    <source>
        <dbReference type="ARBA" id="ARBA00022691"/>
    </source>
</evidence>
<evidence type="ECO:0000313" key="8">
    <source>
        <dbReference type="EMBL" id="SQD92253.1"/>
    </source>
</evidence>
<evidence type="ECO:0000256" key="5">
    <source>
        <dbReference type="ARBA" id="ARBA00023004"/>
    </source>
</evidence>
<dbReference type="CDD" id="cd01335">
    <property type="entry name" value="Radical_SAM"/>
    <property type="match status" value="1"/>
</dbReference>
<dbReference type="InterPro" id="IPR013785">
    <property type="entry name" value="Aldolase_TIM"/>
</dbReference>
<dbReference type="PANTHER" id="PTHR43273:SF8">
    <property type="entry name" value="RADICAL SAM DOMAIN PROTEIN"/>
    <property type="match status" value="1"/>
</dbReference>
<dbReference type="Gene3D" id="3.20.20.70">
    <property type="entry name" value="Aldolase class I"/>
    <property type="match status" value="1"/>
</dbReference>
<organism evidence="8 9">
    <name type="scientific">Candidatus Bipolaricaulis anaerobius</name>
    <dbReference type="NCBI Taxonomy" id="2026885"/>
    <lineage>
        <taxon>Bacteria</taxon>
        <taxon>Candidatus Bipolaricaulota</taxon>
        <taxon>Candidatus Bipolaricaulia</taxon>
        <taxon>Candidatus Bipolaricaulales</taxon>
        <taxon>Candidatus Bipolaricaulaceae</taxon>
        <taxon>Candidatus Bipolaricaulis</taxon>
    </lineage>
</organism>
<reference evidence="9" key="1">
    <citation type="submission" date="2018-05" db="EMBL/GenBank/DDBJ databases">
        <authorList>
            <person name="Hao L."/>
        </authorList>
    </citation>
    <scope>NUCLEOTIDE SEQUENCE [LARGE SCALE GENOMIC DNA]</scope>
</reference>
<dbReference type="PANTHER" id="PTHR43273">
    <property type="entry name" value="ANAEROBIC SULFATASE-MATURATING ENZYME HOMOLOG ASLB-RELATED"/>
    <property type="match status" value="1"/>
</dbReference>
<dbReference type="KEGG" id="bana:BARAN1_0228"/>
<dbReference type="EMBL" id="LS483254">
    <property type="protein sequence ID" value="SQD92253.1"/>
    <property type="molecule type" value="Genomic_DNA"/>
</dbReference>
<keyword evidence="2" id="KW-0004">4Fe-4S</keyword>
<name>A0A2X3K5G7_9BACT</name>
<dbReference type="SFLD" id="SFLDG01384">
    <property type="entry name" value="thioether_bond_formation_requi"/>
    <property type="match status" value="1"/>
</dbReference>
<dbReference type="InterPro" id="IPR007197">
    <property type="entry name" value="rSAM"/>
</dbReference>
<dbReference type="GO" id="GO:0051539">
    <property type="term" value="F:4 iron, 4 sulfur cluster binding"/>
    <property type="evidence" value="ECO:0007669"/>
    <property type="project" value="UniProtKB-KW"/>
</dbReference>
<dbReference type="InterPro" id="IPR023867">
    <property type="entry name" value="Sulphatase_maturase_rSAM"/>
</dbReference>
<evidence type="ECO:0000313" key="9">
    <source>
        <dbReference type="Proteomes" id="UP000249818"/>
    </source>
</evidence>
<evidence type="ECO:0000256" key="2">
    <source>
        <dbReference type="ARBA" id="ARBA00022485"/>
    </source>
</evidence>
<comment type="cofactor">
    <cofactor evidence="1">
        <name>[4Fe-4S] cluster</name>
        <dbReference type="ChEBI" id="CHEBI:49883"/>
    </cofactor>
</comment>
<dbReference type="SUPFAM" id="SSF102114">
    <property type="entry name" value="Radical SAM enzymes"/>
    <property type="match status" value="1"/>
</dbReference>
<protein>
    <recommendedName>
        <fullName evidence="7">Radical SAM core domain-containing protein</fullName>
    </recommendedName>
</protein>
<dbReference type="SFLD" id="SFLDS00029">
    <property type="entry name" value="Radical_SAM"/>
    <property type="match status" value="1"/>
</dbReference>
<dbReference type="InterPro" id="IPR023885">
    <property type="entry name" value="4Fe4S-binding_SPASM_dom"/>
</dbReference>
<keyword evidence="4" id="KW-0479">Metal-binding</keyword>
<dbReference type="GO" id="GO:0046872">
    <property type="term" value="F:metal ion binding"/>
    <property type="evidence" value="ECO:0007669"/>
    <property type="project" value="UniProtKB-KW"/>
</dbReference>